<dbReference type="Proteomes" id="UP000557857">
    <property type="component" value="Unassembled WGS sequence"/>
</dbReference>
<evidence type="ECO:0000313" key="1">
    <source>
        <dbReference type="EMBL" id="NMP59822.1"/>
    </source>
</evidence>
<reference evidence="1 2" key="1">
    <citation type="submission" date="2020-04" db="EMBL/GenBank/DDBJ databases">
        <authorList>
            <person name="Abaymova A."/>
            <person name="Teymurazov M."/>
            <person name="Tazyna O."/>
            <person name="Chatushin Y."/>
            <person name="Svetoch E."/>
            <person name="Pereligyn V."/>
            <person name="Pohylenko V."/>
            <person name="Platonov M."/>
            <person name="Kartsev N."/>
            <person name="Skryabin Y."/>
            <person name="Sizova A."/>
            <person name="Solomentsev V."/>
            <person name="Kislichkina A."/>
            <person name="Bogun A."/>
        </authorList>
    </citation>
    <scope>NUCLEOTIDE SEQUENCE [LARGE SCALE GENOMIC DNA]</scope>
    <source>
        <strain evidence="2">SCPM-O-B-8398 (E28)</strain>
    </source>
</reference>
<evidence type="ECO:0000313" key="2">
    <source>
        <dbReference type="Proteomes" id="UP000557857"/>
    </source>
</evidence>
<comment type="caution">
    <text evidence="1">The sequence shown here is derived from an EMBL/GenBank/DDBJ whole genome shotgun (WGS) entry which is preliminary data.</text>
</comment>
<sequence>MEIANLKEEVSKLERILQNYNWCEMKITNKTILEKMSDHYQNLVHLQKMFDEKNYLNSKDFVNYYKELHQKLGIILSNKHLRIIAFHPKVVLKDNIKKVFQNYFRE</sequence>
<name>A0A848N011_ENTMU</name>
<organism evidence="1 2">
    <name type="scientific">Enterococcus mundtii</name>
    <dbReference type="NCBI Taxonomy" id="53346"/>
    <lineage>
        <taxon>Bacteria</taxon>
        <taxon>Bacillati</taxon>
        <taxon>Bacillota</taxon>
        <taxon>Bacilli</taxon>
        <taxon>Lactobacillales</taxon>
        <taxon>Enterococcaceae</taxon>
        <taxon>Enterococcus</taxon>
    </lineage>
</organism>
<proteinExistence type="predicted"/>
<protein>
    <submittedName>
        <fullName evidence="1">Uncharacterized protein</fullName>
    </submittedName>
</protein>
<accession>A0A848N011</accession>
<dbReference type="EMBL" id="JABCAG010000099">
    <property type="protein sequence ID" value="NMP59822.1"/>
    <property type="molecule type" value="Genomic_DNA"/>
</dbReference>
<gene>
    <name evidence="1" type="ORF">HI921_15390</name>
</gene>
<dbReference type="AlphaFoldDB" id="A0A848N011"/>